<evidence type="ECO:0000259" key="1">
    <source>
        <dbReference type="Pfam" id="PF13456"/>
    </source>
</evidence>
<reference evidence="2 3" key="2">
    <citation type="journal article" date="2017" name="Front. Plant Sci.">
        <title>Gene Classification and Mining of Molecular Markers Useful in Red Clover (Trifolium pratense) Breeding.</title>
        <authorList>
            <person name="Istvanek J."/>
            <person name="Dluhosova J."/>
            <person name="Dluhos P."/>
            <person name="Patkova L."/>
            <person name="Nedelnik J."/>
            <person name="Repkova J."/>
        </authorList>
    </citation>
    <scope>NUCLEOTIDE SEQUENCE [LARGE SCALE GENOMIC DNA]</scope>
    <source>
        <strain evidence="3">cv. Tatra</strain>
        <tissue evidence="2">Young leaves</tissue>
    </source>
</reference>
<name>A0A2K3MJB8_TRIPR</name>
<evidence type="ECO:0000313" key="2">
    <source>
        <dbReference type="EMBL" id="PNX90900.1"/>
    </source>
</evidence>
<dbReference type="STRING" id="57577.A0A2K3MJB8"/>
<feature type="non-terminal residue" evidence="2">
    <location>
        <position position="317"/>
    </location>
</feature>
<dbReference type="PANTHER" id="PTHR47074">
    <property type="entry name" value="BNAC02G40300D PROTEIN"/>
    <property type="match status" value="1"/>
</dbReference>
<reference evidence="2 3" key="1">
    <citation type="journal article" date="2014" name="Am. J. Bot.">
        <title>Genome assembly and annotation for red clover (Trifolium pratense; Fabaceae).</title>
        <authorList>
            <person name="Istvanek J."/>
            <person name="Jaros M."/>
            <person name="Krenek A."/>
            <person name="Repkova J."/>
        </authorList>
    </citation>
    <scope>NUCLEOTIDE SEQUENCE [LARGE SCALE GENOMIC DNA]</scope>
    <source>
        <strain evidence="3">cv. Tatra</strain>
        <tissue evidence="2">Young leaves</tissue>
    </source>
</reference>
<dbReference type="AlphaFoldDB" id="A0A2K3MJB8"/>
<dbReference type="GO" id="GO:0003676">
    <property type="term" value="F:nucleic acid binding"/>
    <property type="evidence" value="ECO:0007669"/>
    <property type="project" value="InterPro"/>
</dbReference>
<organism evidence="2 3">
    <name type="scientific">Trifolium pratense</name>
    <name type="common">Red clover</name>
    <dbReference type="NCBI Taxonomy" id="57577"/>
    <lineage>
        <taxon>Eukaryota</taxon>
        <taxon>Viridiplantae</taxon>
        <taxon>Streptophyta</taxon>
        <taxon>Embryophyta</taxon>
        <taxon>Tracheophyta</taxon>
        <taxon>Spermatophyta</taxon>
        <taxon>Magnoliopsida</taxon>
        <taxon>eudicotyledons</taxon>
        <taxon>Gunneridae</taxon>
        <taxon>Pentapetalae</taxon>
        <taxon>rosids</taxon>
        <taxon>fabids</taxon>
        <taxon>Fabales</taxon>
        <taxon>Fabaceae</taxon>
        <taxon>Papilionoideae</taxon>
        <taxon>50 kb inversion clade</taxon>
        <taxon>NPAAA clade</taxon>
        <taxon>Hologalegina</taxon>
        <taxon>IRL clade</taxon>
        <taxon>Trifolieae</taxon>
        <taxon>Trifolium</taxon>
    </lineage>
</organism>
<protein>
    <submittedName>
        <fullName evidence="2">Ribonuclease H</fullName>
    </submittedName>
</protein>
<comment type="caution">
    <text evidence="2">The sequence shown here is derived from an EMBL/GenBank/DDBJ whole genome shotgun (WGS) entry which is preliminary data.</text>
</comment>
<dbReference type="PANTHER" id="PTHR47074:SF48">
    <property type="entry name" value="POLYNUCLEOTIDYL TRANSFERASE, RIBONUCLEASE H-LIKE SUPERFAMILY PROTEIN"/>
    <property type="match status" value="1"/>
</dbReference>
<accession>A0A2K3MJB8</accession>
<sequence length="317" mass="35753">MTVSKDNGGLNFRDFEGFNLAMLGKQRWKLITNSFSLLTRVLKAKYFPIIGFLVANIGHNPSYTWRSIQSTIPLLSLGYRWKIGDISNINVWTNPWIRSRTNMHPTTAPPQELYADLRVSHLFDSVRNTWNCALLNTIFNTQDVADICKIPLHTRALQDSIIWKVSPNGNYSVKTAYRLCLNLVLHDSSLRVNDLIFIVAVFNVNLFALSAMVHLKMNCTSLQIVHMLSRVGLRLAHVFTWEKPSANSLKCNVDGAMTEGKFGIVTAAECEATAMKHALTLALSNGFERVIFENDCQQAVNALHNDYLYANELILCS</sequence>
<dbReference type="InterPro" id="IPR002156">
    <property type="entry name" value="RNaseH_domain"/>
</dbReference>
<dbReference type="Pfam" id="PF13456">
    <property type="entry name" value="RVT_3"/>
    <property type="match status" value="1"/>
</dbReference>
<feature type="domain" description="RNase H type-1" evidence="1">
    <location>
        <begin position="266"/>
        <end position="305"/>
    </location>
</feature>
<gene>
    <name evidence="2" type="ORF">L195_g047028</name>
</gene>
<dbReference type="EMBL" id="ASHM01064346">
    <property type="protein sequence ID" value="PNX90900.1"/>
    <property type="molecule type" value="Genomic_DNA"/>
</dbReference>
<dbReference type="Proteomes" id="UP000236291">
    <property type="component" value="Unassembled WGS sequence"/>
</dbReference>
<dbReference type="InterPro" id="IPR052929">
    <property type="entry name" value="RNase_H-like_EbsB-rel"/>
</dbReference>
<evidence type="ECO:0000313" key="3">
    <source>
        <dbReference type="Proteomes" id="UP000236291"/>
    </source>
</evidence>
<dbReference type="GO" id="GO:0004523">
    <property type="term" value="F:RNA-DNA hybrid ribonuclease activity"/>
    <property type="evidence" value="ECO:0007669"/>
    <property type="project" value="InterPro"/>
</dbReference>
<proteinExistence type="predicted"/>